<keyword evidence="2" id="KW-1185">Reference proteome</keyword>
<reference evidence="1" key="1">
    <citation type="journal article" date="2023" name="Mol. Phylogenet. Evol.">
        <title>Genome-scale phylogeny and comparative genomics of the fungal order Sordariales.</title>
        <authorList>
            <person name="Hensen N."/>
            <person name="Bonometti L."/>
            <person name="Westerberg I."/>
            <person name="Brannstrom I.O."/>
            <person name="Guillou S."/>
            <person name="Cros-Aarteil S."/>
            <person name="Calhoun S."/>
            <person name="Haridas S."/>
            <person name="Kuo A."/>
            <person name="Mondo S."/>
            <person name="Pangilinan J."/>
            <person name="Riley R."/>
            <person name="LaButti K."/>
            <person name="Andreopoulos B."/>
            <person name="Lipzen A."/>
            <person name="Chen C."/>
            <person name="Yan M."/>
            <person name="Daum C."/>
            <person name="Ng V."/>
            <person name="Clum A."/>
            <person name="Steindorff A."/>
            <person name="Ohm R.A."/>
            <person name="Martin F."/>
            <person name="Silar P."/>
            <person name="Natvig D.O."/>
            <person name="Lalanne C."/>
            <person name="Gautier V."/>
            <person name="Ament-Velasquez S.L."/>
            <person name="Kruys A."/>
            <person name="Hutchinson M.I."/>
            <person name="Powell A.J."/>
            <person name="Barry K."/>
            <person name="Miller A.N."/>
            <person name="Grigoriev I.V."/>
            <person name="Debuchy R."/>
            <person name="Gladieux P."/>
            <person name="Hiltunen Thoren M."/>
            <person name="Johannesson H."/>
        </authorList>
    </citation>
    <scope>NUCLEOTIDE SEQUENCE</scope>
    <source>
        <strain evidence="1">CBS 232.78</strain>
    </source>
</reference>
<reference evidence="1" key="2">
    <citation type="submission" date="2023-06" db="EMBL/GenBank/DDBJ databases">
        <authorList>
            <consortium name="Lawrence Berkeley National Laboratory"/>
            <person name="Haridas S."/>
            <person name="Hensen N."/>
            <person name="Bonometti L."/>
            <person name="Westerberg I."/>
            <person name="Brannstrom I.O."/>
            <person name="Guillou S."/>
            <person name="Cros-Aarteil S."/>
            <person name="Calhoun S."/>
            <person name="Kuo A."/>
            <person name="Mondo S."/>
            <person name="Pangilinan J."/>
            <person name="Riley R."/>
            <person name="LaButti K."/>
            <person name="Andreopoulos B."/>
            <person name="Lipzen A."/>
            <person name="Chen C."/>
            <person name="Yanf M."/>
            <person name="Daum C."/>
            <person name="Ng V."/>
            <person name="Clum A."/>
            <person name="Steindorff A."/>
            <person name="Ohm R."/>
            <person name="Martin F."/>
            <person name="Silar P."/>
            <person name="Natvig D."/>
            <person name="Lalanne C."/>
            <person name="Gautier V."/>
            <person name="Ament-velasquez S.L."/>
            <person name="Kruys A."/>
            <person name="Hutchinson M.I."/>
            <person name="Powell A.J."/>
            <person name="Barry K."/>
            <person name="Miller A.N."/>
            <person name="Grigoriev I.V."/>
            <person name="Debuchy R."/>
            <person name="Gladieux P."/>
            <person name="Thoren M.H."/>
            <person name="Johannesson H."/>
        </authorList>
    </citation>
    <scope>NUCLEOTIDE SEQUENCE</scope>
    <source>
        <strain evidence="1">CBS 232.78</strain>
    </source>
</reference>
<protein>
    <submittedName>
        <fullName evidence="1">Uncharacterized protein</fullName>
    </submittedName>
</protein>
<gene>
    <name evidence="1" type="ORF">B0H63DRAFT_133569</name>
</gene>
<dbReference type="EMBL" id="JAULSW010000002">
    <property type="protein sequence ID" value="KAK3391219.1"/>
    <property type="molecule type" value="Genomic_DNA"/>
</dbReference>
<dbReference type="Proteomes" id="UP001285441">
    <property type="component" value="Unassembled WGS sequence"/>
</dbReference>
<organism evidence="1 2">
    <name type="scientific">Podospora didyma</name>
    <dbReference type="NCBI Taxonomy" id="330526"/>
    <lineage>
        <taxon>Eukaryota</taxon>
        <taxon>Fungi</taxon>
        <taxon>Dikarya</taxon>
        <taxon>Ascomycota</taxon>
        <taxon>Pezizomycotina</taxon>
        <taxon>Sordariomycetes</taxon>
        <taxon>Sordariomycetidae</taxon>
        <taxon>Sordariales</taxon>
        <taxon>Podosporaceae</taxon>
        <taxon>Podospora</taxon>
    </lineage>
</organism>
<evidence type="ECO:0000313" key="2">
    <source>
        <dbReference type="Proteomes" id="UP001285441"/>
    </source>
</evidence>
<accession>A0AAE0P0X6</accession>
<name>A0AAE0P0X6_9PEZI</name>
<comment type="caution">
    <text evidence="1">The sequence shown here is derived from an EMBL/GenBank/DDBJ whole genome shotgun (WGS) entry which is preliminary data.</text>
</comment>
<proteinExistence type="predicted"/>
<evidence type="ECO:0000313" key="1">
    <source>
        <dbReference type="EMBL" id="KAK3391219.1"/>
    </source>
</evidence>
<dbReference type="AlphaFoldDB" id="A0AAE0P0X6"/>
<sequence>MQHGYQLSRQRLANCYARPEVSFANFWPFLLFATPLNEVSGVTACCSAIIDWLSCSPAEAEQAADCIRFRTPWESPVASESGGTSESKRRQLIDGRADVLEMLGHPMSPTLYFWTELYHPRNRNMPAPGRTFLHAHGLSIQLITSPAMGNKQVVAEVCTCSSPWRRAVRLAERIIPRLRECTTKNISCTHPCLLSPRKLSVPLRYSDP</sequence>